<sequence length="86" mass="9032">MATELDSDRSVEDVVLLVLYLFSTAANALALLVFCRRPGLRTVSNRDSGEMNRGSTPAVRRGLGGSVLAASAAGRRGGARGSDFTF</sequence>
<name>A0A4C1UBL1_EUMVA</name>
<dbReference type="AlphaFoldDB" id="A0A4C1UBL1"/>
<accession>A0A4C1UBL1</accession>
<dbReference type="Proteomes" id="UP000299102">
    <property type="component" value="Unassembled WGS sequence"/>
</dbReference>
<protein>
    <submittedName>
        <fullName evidence="2">Uncharacterized protein</fullName>
    </submittedName>
</protein>
<evidence type="ECO:0000313" key="2">
    <source>
        <dbReference type="EMBL" id="GBP23811.1"/>
    </source>
</evidence>
<keyword evidence="1" id="KW-0812">Transmembrane</keyword>
<feature type="transmembrane region" description="Helical" evidence="1">
    <location>
        <begin position="14"/>
        <end position="35"/>
    </location>
</feature>
<evidence type="ECO:0000256" key="1">
    <source>
        <dbReference type="SAM" id="Phobius"/>
    </source>
</evidence>
<keyword evidence="1" id="KW-0472">Membrane</keyword>
<reference evidence="2 3" key="1">
    <citation type="journal article" date="2019" name="Commun. Biol.">
        <title>The bagworm genome reveals a unique fibroin gene that provides high tensile strength.</title>
        <authorList>
            <person name="Kono N."/>
            <person name="Nakamura H."/>
            <person name="Ohtoshi R."/>
            <person name="Tomita M."/>
            <person name="Numata K."/>
            <person name="Arakawa K."/>
        </authorList>
    </citation>
    <scope>NUCLEOTIDE SEQUENCE [LARGE SCALE GENOMIC DNA]</scope>
</reference>
<keyword evidence="1" id="KW-1133">Transmembrane helix</keyword>
<keyword evidence="3" id="KW-1185">Reference proteome</keyword>
<proteinExistence type="predicted"/>
<evidence type="ECO:0000313" key="3">
    <source>
        <dbReference type="Proteomes" id="UP000299102"/>
    </source>
</evidence>
<dbReference type="EMBL" id="BGZK01000154">
    <property type="protein sequence ID" value="GBP23811.1"/>
    <property type="molecule type" value="Genomic_DNA"/>
</dbReference>
<dbReference type="OrthoDB" id="5980076at2759"/>
<gene>
    <name evidence="2" type="ORF">EVAR_86186_1</name>
</gene>
<organism evidence="2 3">
    <name type="scientific">Eumeta variegata</name>
    <name type="common">Bagworm moth</name>
    <name type="synonym">Eumeta japonica</name>
    <dbReference type="NCBI Taxonomy" id="151549"/>
    <lineage>
        <taxon>Eukaryota</taxon>
        <taxon>Metazoa</taxon>
        <taxon>Ecdysozoa</taxon>
        <taxon>Arthropoda</taxon>
        <taxon>Hexapoda</taxon>
        <taxon>Insecta</taxon>
        <taxon>Pterygota</taxon>
        <taxon>Neoptera</taxon>
        <taxon>Endopterygota</taxon>
        <taxon>Lepidoptera</taxon>
        <taxon>Glossata</taxon>
        <taxon>Ditrysia</taxon>
        <taxon>Tineoidea</taxon>
        <taxon>Psychidae</taxon>
        <taxon>Oiketicinae</taxon>
        <taxon>Eumeta</taxon>
    </lineage>
</organism>
<comment type="caution">
    <text evidence="2">The sequence shown here is derived from an EMBL/GenBank/DDBJ whole genome shotgun (WGS) entry which is preliminary data.</text>
</comment>